<evidence type="ECO:0000256" key="11">
    <source>
        <dbReference type="ARBA" id="ARBA00038408"/>
    </source>
</evidence>
<keyword evidence="14" id="KW-0697">Rotamase</keyword>
<evidence type="ECO:0000259" key="16">
    <source>
        <dbReference type="PROSITE" id="PS50198"/>
    </source>
</evidence>
<dbReference type="SUPFAM" id="SSF109998">
    <property type="entry name" value="Triger factor/SurA peptide-binding domain-like"/>
    <property type="match status" value="1"/>
</dbReference>
<feature type="transmembrane region" description="Helical" evidence="15">
    <location>
        <begin position="12"/>
        <end position="31"/>
    </location>
</feature>
<gene>
    <name evidence="17" type="ORF">GWI72_05670</name>
</gene>
<evidence type="ECO:0000256" key="10">
    <source>
        <dbReference type="ARBA" id="ARBA00031484"/>
    </source>
</evidence>
<evidence type="ECO:0000256" key="9">
    <source>
        <dbReference type="ARBA" id="ARBA00030642"/>
    </source>
</evidence>
<evidence type="ECO:0000256" key="12">
    <source>
        <dbReference type="ARBA" id="ARBA00040743"/>
    </source>
</evidence>
<reference evidence="18" key="1">
    <citation type="submission" date="2020-01" db="EMBL/GenBank/DDBJ databases">
        <authorList>
            <person name="Fang Y."/>
            <person name="Sun R."/>
            <person name="Nie L."/>
            <person name="He J."/>
            <person name="Hao L."/>
            <person name="Wang L."/>
            <person name="Su S."/>
            <person name="Lv E."/>
            <person name="Zhang Z."/>
            <person name="Xie R."/>
            <person name="Liu H."/>
        </authorList>
    </citation>
    <scope>NUCLEOTIDE SEQUENCE [LARGE SCALE GENOMIC DNA]</scope>
    <source>
        <strain evidence="18">XCT-53</strain>
    </source>
</reference>
<name>A0A7X5F2S4_9HYPH</name>
<dbReference type="InterPro" id="IPR027304">
    <property type="entry name" value="Trigger_fact/SurA_dom_sf"/>
</dbReference>
<dbReference type="InterPro" id="IPR052029">
    <property type="entry name" value="PpiD_chaperone"/>
</dbReference>
<evidence type="ECO:0000256" key="3">
    <source>
        <dbReference type="ARBA" id="ARBA00022475"/>
    </source>
</evidence>
<keyword evidence="4" id="KW-0997">Cell inner membrane</keyword>
<evidence type="ECO:0000256" key="1">
    <source>
        <dbReference type="ARBA" id="ARBA00004382"/>
    </source>
</evidence>
<dbReference type="SUPFAM" id="SSF54534">
    <property type="entry name" value="FKBP-like"/>
    <property type="match status" value="1"/>
</dbReference>
<evidence type="ECO:0000256" key="5">
    <source>
        <dbReference type="ARBA" id="ARBA00022692"/>
    </source>
</evidence>
<evidence type="ECO:0000256" key="13">
    <source>
        <dbReference type="ARBA" id="ARBA00042775"/>
    </source>
</evidence>
<dbReference type="Pfam" id="PF13145">
    <property type="entry name" value="Rotamase_2"/>
    <property type="match status" value="1"/>
</dbReference>
<keyword evidence="6 15" id="KW-1133">Transmembrane helix</keyword>
<dbReference type="GO" id="GO:0003755">
    <property type="term" value="F:peptidyl-prolyl cis-trans isomerase activity"/>
    <property type="evidence" value="ECO:0007669"/>
    <property type="project" value="UniProtKB-KW"/>
</dbReference>
<evidence type="ECO:0000313" key="18">
    <source>
        <dbReference type="Proteomes" id="UP000586722"/>
    </source>
</evidence>
<sequence length="629" mass="68098">MLDALRKGAGTWVAKIFLVLLVFSFAIWGIADVFRGFSSSTAAKVGNAEVSLTDFDRAYRLELDQIGRQIGRPLSTTEGAQFGIPQQVLSRLIADAAMNDEANRLNIGLSDTELARMIQSTPQFQRGGTYDRNRLLETLRQNGIREEQFVEDQRAVARRMQIAEGATGAMAAPRTMLEAINAYENETRAARYILIAPTAVGEIAAPDEAALTTFYEERKAEFRAPETRALTLLELSPERLANAGEVSDEEARAEYDRTIDRYRNDERRRVRQIPFTDSAEAEAAAAELAAGKTFAELMAARNLKDSDVDLGLLTRDKFLDPAVAEAAFALPQGATSQPVKGRFSTLILEVAEIQPASTQPFEAVRDEIKADLATRRAEQEVSDLHDEIEDARASGALLGEVASRFGLQPVTIPAVDAAGRDAAGAPVTLPPARDLLAKAFESDVGVENDALALGTRGFLWFDVTAVTPARDRDLSEVRPAVVEAWLQAERTRKLGELALATAERLRKGETLEAVAAEKGLEVRQAPALKRNLATEDLPAETSSQAFAGPVGTVIEAAGAGGTRAVLVVDSIATPAFFVEAEEIKPIDEMITRQLQSSLLSQLINEVEAQKGVEINQAGIAQIIGTNTQN</sequence>
<keyword evidence="3" id="KW-1003">Cell membrane</keyword>
<keyword evidence="8" id="KW-0143">Chaperone</keyword>
<accession>A0A7X5F2S4</accession>
<keyword evidence="18" id="KW-1185">Reference proteome</keyword>
<evidence type="ECO:0000256" key="7">
    <source>
        <dbReference type="ARBA" id="ARBA00023136"/>
    </source>
</evidence>
<dbReference type="EMBL" id="JAABLQ010000001">
    <property type="protein sequence ID" value="NBN77755.1"/>
    <property type="molecule type" value="Genomic_DNA"/>
</dbReference>
<comment type="caution">
    <text evidence="17">The sequence shown here is derived from an EMBL/GenBank/DDBJ whole genome shotgun (WGS) entry which is preliminary data.</text>
</comment>
<evidence type="ECO:0000256" key="14">
    <source>
        <dbReference type="PROSITE-ProRule" id="PRU00278"/>
    </source>
</evidence>
<dbReference type="AlphaFoldDB" id="A0A7X5F2S4"/>
<evidence type="ECO:0000256" key="15">
    <source>
        <dbReference type="SAM" id="Phobius"/>
    </source>
</evidence>
<evidence type="ECO:0000256" key="2">
    <source>
        <dbReference type="ARBA" id="ARBA00018370"/>
    </source>
</evidence>
<protein>
    <recommendedName>
        <fullName evidence="2">Parvulin-like PPIase</fullName>
    </recommendedName>
    <alternativeName>
        <fullName evidence="9">Peptidyl-prolyl cis-trans isomerase plp</fullName>
    </alternativeName>
    <alternativeName>
        <fullName evidence="12">Periplasmic chaperone PpiD</fullName>
    </alternativeName>
    <alternativeName>
        <fullName evidence="13">Periplasmic folding chaperone</fullName>
    </alternativeName>
    <alternativeName>
        <fullName evidence="10">Rotamase plp</fullName>
    </alternativeName>
</protein>
<evidence type="ECO:0000256" key="6">
    <source>
        <dbReference type="ARBA" id="ARBA00022989"/>
    </source>
</evidence>
<feature type="domain" description="PpiC" evidence="16">
    <location>
        <begin position="265"/>
        <end position="352"/>
    </location>
</feature>
<organism evidence="17 18">
    <name type="scientific">Pannonibacter tanglangensis</name>
    <dbReference type="NCBI Taxonomy" id="2750084"/>
    <lineage>
        <taxon>Bacteria</taxon>
        <taxon>Pseudomonadati</taxon>
        <taxon>Pseudomonadota</taxon>
        <taxon>Alphaproteobacteria</taxon>
        <taxon>Hyphomicrobiales</taxon>
        <taxon>Stappiaceae</taxon>
        <taxon>Pannonibacter</taxon>
    </lineage>
</organism>
<dbReference type="Gene3D" id="3.10.50.40">
    <property type="match status" value="1"/>
</dbReference>
<dbReference type="PANTHER" id="PTHR47529">
    <property type="entry name" value="PEPTIDYL-PROLYL CIS-TRANS ISOMERASE D"/>
    <property type="match status" value="1"/>
</dbReference>
<dbReference type="RefSeq" id="WP_161708091.1">
    <property type="nucleotide sequence ID" value="NZ_JAABLQ010000001.1"/>
</dbReference>
<evidence type="ECO:0000256" key="8">
    <source>
        <dbReference type="ARBA" id="ARBA00023186"/>
    </source>
</evidence>
<keyword evidence="7 15" id="KW-0472">Membrane</keyword>
<keyword evidence="14 17" id="KW-0413">Isomerase</keyword>
<dbReference type="PANTHER" id="PTHR47529:SF1">
    <property type="entry name" value="PERIPLASMIC CHAPERONE PPID"/>
    <property type="match status" value="1"/>
</dbReference>
<dbReference type="Pfam" id="PF13624">
    <property type="entry name" value="SurA_N_3"/>
    <property type="match status" value="1"/>
</dbReference>
<comment type="subcellular location">
    <subcellularLocation>
        <location evidence="1">Cell inner membrane</location>
        <topology evidence="1">Single-pass type II membrane protein</topology>
        <orientation evidence="1">Periplasmic side</orientation>
    </subcellularLocation>
</comment>
<dbReference type="Gene3D" id="1.10.4030.10">
    <property type="entry name" value="Porin chaperone SurA, peptide-binding domain"/>
    <property type="match status" value="1"/>
</dbReference>
<dbReference type="InterPro" id="IPR000297">
    <property type="entry name" value="PPIase_PpiC"/>
</dbReference>
<evidence type="ECO:0000256" key="4">
    <source>
        <dbReference type="ARBA" id="ARBA00022519"/>
    </source>
</evidence>
<comment type="similarity">
    <text evidence="11">Belongs to the PpiD chaperone family.</text>
</comment>
<keyword evidence="5 15" id="KW-0812">Transmembrane</keyword>
<dbReference type="InterPro" id="IPR046357">
    <property type="entry name" value="PPIase_dom_sf"/>
</dbReference>
<dbReference type="GO" id="GO:0005886">
    <property type="term" value="C:plasma membrane"/>
    <property type="evidence" value="ECO:0007669"/>
    <property type="project" value="UniProtKB-SubCell"/>
</dbReference>
<dbReference type="Proteomes" id="UP000586722">
    <property type="component" value="Unassembled WGS sequence"/>
</dbReference>
<dbReference type="PROSITE" id="PS50198">
    <property type="entry name" value="PPIC_PPIASE_2"/>
    <property type="match status" value="1"/>
</dbReference>
<evidence type="ECO:0000313" key="17">
    <source>
        <dbReference type="EMBL" id="NBN77755.1"/>
    </source>
</evidence>
<proteinExistence type="inferred from homology"/>